<proteinExistence type="predicted"/>
<dbReference type="Proteomes" id="UP001162164">
    <property type="component" value="Unassembled WGS sequence"/>
</dbReference>
<reference evidence="1" key="1">
    <citation type="journal article" date="2023" name="Insect Mol. Biol.">
        <title>Genome sequencing provides insights into the evolution of gene families encoding plant cell wall-degrading enzymes in longhorned beetles.</title>
        <authorList>
            <person name="Shin N.R."/>
            <person name="Okamura Y."/>
            <person name="Kirsch R."/>
            <person name="Pauchet Y."/>
        </authorList>
    </citation>
    <scope>NUCLEOTIDE SEQUENCE</scope>
    <source>
        <strain evidence="1">MMC_N1</strain>
    </source>
</reference>
<sequence>MNQMSSLNVKIVYHIVKLVYLRYKRNRLDGSKRDREISHDKVNPASAGALANRYPTATVLAGYIFKTVYGVVLCSPSKDLLIVDIFDKHLVHGHEKFCGII</sequence>
<accession>A0ABQ9J5C9</accession>
<protein>
    <submittedName>
        <fullName evidence="1">Uncharacterized protein</fullName>
    </submittedName>
</protein>
<organism evidence="1 2">
    <name type="scientific">Molorchus minor</name>
    <dbReference type="NCBI Taxonomy" id="1323400"/>
    <lineage>
        <taxon>Eukaryota</taxon>
        <taxon>Metazoa</taxon>
        <taxon>Ecdysozoa</taxon>
        <taxon>Arthropoda</taxon>
        <taxon>Hexapoda</taxon>
        <taxon>Insecta</taxon>
        <taxon>Pterygota</taxon>
        <taxon>Neoptera</taxon>
        <taxon>Endopterygota</taxon>
        <taxon>Coleoptera</taxon>
        <taxon>Polyphaga</taxon>
        <taxon>Cucujiformia</taxon>
        <taxon>Chrysomeloidea</taxon>
        <taxon>Cerambycidae</taxon>
        <taxon>Lamiinae</taxon>
        <taxon>Monochamini</taxon>
        <taxon>Molorchus</taxon>
    </lineage>
</organism>
<evidence type="ECO:0000313" key="1">
    <source>
        <dbReference type="EMBL" id="KAJ8973064.1"/>
    </source>
</evidence>
<keyword evidence="2" id="KW-1185">Reference proteome</keyword>
<evidence type="ECO:0000313" key="2">
    <source>
        <dbReference type="Proteomes" id="UP001162164"/>
    </source>
</evidence>
<gene>
    <name evidence="1" type="ORF">NQ317_018792</name>
</gene>
<name>A0ABQ9J5C9_9CUCU</name>
<comment type="caution">
    <text evidence="1">The sequence shown here is derived from an EMBL/GenBank/DDBJ whole genome shotgun (WGS) entry which is preliminary data.</text>
</comment>
<dbReference type="EMBL" id="JAPWTJ010001247">
    <property type="protein sequence ID" value="KAJ8973064.1"/>
    <property type="molecule type" value="Genomic_DNA"/>
</dbReference>